<dbReference type="EMBL" id="JAUSRF010000008">
    <property type="protein sequence ID" value="MDP9838075.1"/>
    <property type="molecule type" value="Genomic_DNA"/>
</dbReference>
<evidence type="ECO:0000313" key="2">
    <source>
        <dbReference type="Proteomes" id="UP001241472"/>
    </source>
</evidence>
<accession>A0ABT9PUD8</accession>
<sequence length="71" mass="7455">MIGFKNTHNQPIYVNRAQVLYVTTFEEDVSVIALAVAGSGGKPVTIHVRGSVELVSSKLSAPPVPAPAPAR</sequence>
<keyword evidence="2" id="KW-1185">Reference proteome</keyword>
<protein>
    <submittedName>
        <fullName evidence="1">Uncharacterized protein</fullName>
    </submittedName>
</protein>
<dbReference type="RefSeq" id="WP_306835584.1">
    <property type="nucleotide sequence ID" value="NZ_JAUSRF010000008.1"/>
</dbReference>
<gene>
    <name evidence="1" type="ORF">J2T09_002835</name>
</gene>
<comment type="caution">
    <text evidence="1">The sequence shown here is derived from an EMBL/GenBank/DDBJ whole genome shotgun (WGS) entry which is preliminary data.</text>
</comment>
<dbReference type="Proteomes" id="UP001241472">
    <property type="component" value="Unassembled WGS sequence"/>
</dbReference>
<organism evidence="1 2">
    <name type="scientific">Neorhizobium huautlense</name>
    <dbReference type="NCBI Taxonomy" id="67774"/>
    <lineage>
        <taxon>Bacteria</taxon>
        <taxon>Pseudomonadati</taxon>
        <taxon>Pseudomonadota</taxon>
        <taxon>Alphaproteobacteria</taxon>
        <taxon>Hyphomicrobiales</taxon>
        <taxon>Rhizobiaceae</taxon>
        <taxon>Rhizobium/Agrobacterium group</taxon>
        <taxon>Neorhizobium</taxon>
    </lineage>
</organism>
<reference evidence="1 2" key="1">
    <citation type="submission" date="2023-07" db="EMBL/GenBank/DDBJ databases">
        <title>Sorghum-associated microbial communities from plants grown in Nebraska, USA.</title>
        <authorList>
            <person name="Schachtman D."/>
        </authorList>
    </citation>
    <scope>NUCLEOTIDE SEQUENCE [LARGE SCALE GENOMIC DNA]</scope>
    <source>
        <strain evidence="1 2">DS1307</strain>
    </source>
</reference>
<name>A0ABT9PUD8_9HYPH</name>
<evidence type="ECO:0000313" key="1">
    <source>
        <dbReference type="EMBL" id="MDP9838075.1"/>
    </source>
</evidence>
<proteinExistence type="predicted"/>